<dbReference type="HOGENOM" id="CLU_2563054_0_0_1"/>
<protein>
    <submittedName>
        <fullName evidence="1">Uncharacterized protein</fullName>
    </submittedName>
</protein>
<dbReference type="EMBL" id="CM001887">
    <property type="protein sequence ID" value="EOY31308.1"/>
    <property type="molecule type" value="Genomic_DNA"/>
</dbReference>
<dbReference type="Proteomes" id="UP000026915">
    <property type="component" value="Chromosome 9"/>
</dbReference>
<dbReference type="AlphaFoldDB" id="A0A061GPI1"/>
<evidence type="ECO:0000313" key="2">
    <source>
        <dbReference type="Proteomes" id="UP000026915"/>
    </source>
</evidence>
<keyword evidence="2" id="KW-1185">Reference proteome</keyword>
<organism evidence="1 2">
    <name type="scientific">Theobroma cacao</name>
    <name type="common">Cacao</name>
    <name type="synonym">Cocoa</name>
    <dbReference type="NCBI Taxonomy" id="3641"/>
    <lineage>
        <taxon>Eukaryota</taxon>
        <taxon>Viridiplantae</taxon>
        <taxon>Streptophyta</taxon>
        <taxon>Embryophyta</taxon>
        <taxon>Tracheophyta</taxon>
        <taxon>Spermatophyta</taxon>
        <taxon>Magnoliopsida</taxon>
        <taxon>eudicotyledons</taxon>
        <taxon>Gunneridae</taxon>
        <taxon>Pentapetalae</taxon>
        <taxon>rosids</taxon>
        <taxon>malvids</taxon>
        <taxon>Malvales</taxon>
        <taxon>Malvaceae</taxon>
        <taxon>Byttnerioideae</taxon>
        <taxon>Theobroma</taxon>
    </lineage>
</organism>
<accession>A0A061GPI1</accession>
<name>A0A061GPI1_THECC</name>
<dbReference type="Gramene" id="EOY31308">
    <property type="protein sequence ID" value="EOY31308"/>
    <property type="gene ID" value="TCM_038266"/>
</dbReference>
<dbReference type="InParanoid" id="A0A061GPI1"/>
<evidence type="ECO:0000313" key="1">
    <source>
        <dbReference type="EMBL" id="EOY31308.1"/>
    </source>
</evidence>
<reference evidence="1 2" key="1">
    <citation type="journal article" date="2013" name="Genome Biol.">
        <title>The genome sequence of the most widely cultivated cacao type and its use to identify candidate genes regulating pod color.</title>
        <authorList>
            <person name="Motamayor J.C."/>
            <person name="Mockaitis K."/>
            <person name="Schmutz J."/>
            <person name="Haiminen N."/>
            <person name="Iii D.L."/>
            <person name="Cornejo O."/>
            <person name="Findley S.D."/>
            <person name="Zheng P."/>
            <person name="Utro F."/>
            <person name="Royaert S."/>
            <person name="Saski C."/>
            <person name="Jenkins J."/>
            <person name="Podicheti R."/>
            <person name="Zhao M."/>
            <person name="Scheffler B.E."/>
            <person name="Stack J.C."/>
            <person name="Feltus F.A."/>
            <person name="Mustiga G.M."/>
            <person name="Amores F."/>
            <person name="Phillips W."/>
            <person name="Marelli J.P."/>
            <person name="May G.D."/>
            <person name="Shapiro H."/>
            <person name="Ma J."/>
            <person name="Bustamante C.D."/>
            <person name="Schnell R.J."/>
            <person name="Main D."/>
            <person name="Gilbert D."/>
            <person name="Parida L."/>
            <person name="Kuhn D.N."/>
        </authorList>
    </citation>
    <scope>NUCLEOTIDE SEQUENCE [LARGE SCALE GENOMIC DNA]</scope>
    <source>
        <strain evidence="2">cv. Matina 1-6</strain>
    </source>
</reference>
<proteinExistence type="predicted"/>
<gene>
    <name evidence="1" type="ORF">TCM_038266</name>
</gene>
<sequence length="82" mass="9636">MHRFGRADERNRCIHMREKIMRLFVKQQHHQAKPITIHHTFDNMGESFRDVDKIGLSEEGGEEGAWALLPWAMLLGFGFWVS</sequence>